<proteinExistence type="predicted"/>
<name>A0ABP7FNS9_9ACTN</name>
<dbReference type="Proteomes" id="UP001500908">
    <property type="component" value="Unassembled WGS sequence"/>
</dbReference>
<accession>A0ABP7FNS9</accession>
<keyword evidence="1" id="KW-1133">Transmembrane helix</keyword>
<dbReference type="InterPro" id="IPR028087">
    <property type="entry name" value="Tad_N"/>
</dbReference>
<organism evidence="3 4">
    <name type="scientific">Salinactinospora qingdaonensis</name>
    <dbReference type="NCBI Taxonomy" id="702744"/>
    <lineage>
        <taxon>Bacteria</taxon>
        <taxon>Bacillati</taxon>
        <taxon>Actinomycetota</taxon>
        <taxon>Actinomycetes</taxon>
        <taxon>Streptosporangiales</taxon>
        <taxon>Nocardiopsidaceae</taxon>
        <taxon>Salinactinospora</taxon>
    </lineage>
</organism>
<sequence>MTRTRHDDSGQVTAFVVILTAALLLLFALVFEGGTALATRSRALSLAQEAARAGAQEIDLAAYRAGDSVRLTPRPARHAARTFLTQAGAEGTVQVNGDTVTVTARLDHTFTLLPLGTRSLQATATARPHTTP</sequence>
<dbReference type="RefSeq" id="WP_344971208.1">
    <property type="nucleotide sequence ID" value="NZ_BAABDD010000010.1"/>
</dbReference>
<dbReference type="EMBL" id="BAABDD010000010">
    <property type="protein sequence ID" value="GAA3744524.1"/>
    <property type="molecule type" value="Genomic_DNA"/>
</dbReference>
<gene>
    <name evidence="3" type="ORF">GCM10022402_25200</name>
</gene>
<feature type="transmembrane region" description="Helical" evidence="1">
    <location>
        <begin position="12"/>
        <end position="31"/>
    </location>
</feature>
<dbReference type="Pfam" id="PF13400">
    <property type="entry name" value="Tad"/>
    <property type="match status" value="1"/>
</dbReference>
<evidence type="ECO:0000313" key="3">
    <source>
        <dbReference type="EMBL" id="GAA3744524.1"/>
    </source>
</evidence>
<keyword evidence="1" id="KW-0812">Transmembrane</keyword>
<keyword evidence="4" id="KW-1185">Reference proteome</keyword>
<evidence type="ECO:0000256" key="1">
    <source>
        <dbReference type="SAM" id="Phobius"/>
    </source>
</evidence>
<keyword evidence="1" id="KW-0472">Membrane</keyword>
<protein>
    <recommendedName>
        <fullName evidence="2">Putative Flp pilus-assembly TadG-like N-terminal domain-containing protein</fullName>
    </recommendedName>
</protein>
<reference evidence="4" key="1">
    <citation type="journal article" date="2019" name="Int. J. Syst. Evol. Microbiol.">
        <title>The Global Catalogue of Microorganisms (GCM) 10K type strain sequencing project: providing services to taxonomists for standard genome sequencing and annotation.</title>
        <authorList>
            <consortium name="The Broad Institute Genomics Platform"/>
            <consortium name="The Broad Institute Genome Sequencing Center for Infectious Disease"/>
            <person name="Wu L."/>
            <person name="Ma J."/>
        </authorList>
    </citation>
    <scope>NUCLEOTIDE SEQUENCE [LARGE SCALE GENOMIC DNA]</scope>
    <source>
        <strain evidence="4">JCM 17137</strain>
    </source>
</reference>
<evidence type="ECO:0000259" key="2">
    <source>
        <dbReference type="Pfam" id="PF13400"/>
    </source>
</evidence>
<feature type="domain" description="Putative Flp pilus-assembly TadG-like N-terminal" evidence="2">
    <location>
        <begin position="10"/>
        <end position="56"/>
    </location>
</feature>
<comment type="caution">
    <text evidence="3">The sequence shown here is derived from an EMBL/GenBank/DDBJ whole genome shotgun (WGS) entry which is preliminary data.</text>
</comment>
<evidence type="ECO:0000313" key="4">
    <source>
        <dbReference type="Proteomes" id="UP001500908"/>
    </source>
</evidence>